<accession>A0A7L7Z028</accession>
<evidence type="ECO:0000313" key="3">
    <source>
        <dbReference type="Proteomes" id="UP000516660"/>
    </source>
</evidence>
<sequence>MTDPDRSDAPRHPLAAPAPLDADSIAERDEAAEEDSREDVPDPFGEGPDDQ</sequence>
<keyword evidence="3" id="KW-1185">Reference proteome</keyword>
<reference evidence="2 3" key="1">
    <citation type="submission" date="2020-08" db="EMBL/GenBank/DDBJ databases">
        <title>Description of Clavibacter zhangzhiyonge sp. nov., a phytopathogenic actinobacterium isolated from barley seeds, causing leaf brown spot and decline.</title>
        <authorList>
            <person name="Tian Q."/>
            <person name="Chuan J."/>
            <person name="Zhao W."/>
            <person name="Li X."/>
        </authorList>
    </citation>
    <scope>NUCLEOTIDE SEQUENCE [LARGE SCALE GENOMIC DNA]</scope>
    <source>
        <strain evidence="2 3">DM1</strain>
    </source>
</reference>
<protein>
    <submittedName>
        <fullName evidence="2">Uncharacterized protein</fullName>
    </submittedName>
</protein>
<dbReference type="EMBL" id="CP061274">
    <property type="protein sequence ID" value="QOD43049.1"/>
    <property type="molecule type" value="Genomic_DNA"/>
</dbReference>
<proteinExistence type="predicted"/>
<dbReference type="RefSeq" id="WP_191147050.1">
    <property type="nucleotide sequence ID" value="NZ_CP061274.1"/>
</dbReference>
<evidence type="ECO:0000313" key="2">
    <source>
        <dbReference type="EMBL" id="QOD43049.1"/>
    </source>
</evidence>
<feature type="compositionally biased region" description="Low complexity" evidence="1">
    <location>
        <begin position="12"/>
        <end position="23"/>
    </location>
</feature>
<organism evidence="2 3">
    <name type="scientific">Clavibacter zhangzhiyongii</name>
    <dbReference type="NCBI Taxonomy" id="2768071"/>
    <lineage>
        <taxon>Bacteria</taxon>
        <taxon>Bacillati</taxon>
        <taxon>Actinomycetota</taxon>
        <taxon>Actinomycetes</taxon>
        <taxon>Micrococcales</taxon>
        <taxon>Microbacteriaceae</taxon>
        <taxon>Clavibacter</taxon>
    </lineage>
</organism>
<dbReference type="Proteomes" id="UP000516660">
    <property type="component" value="Chromosome"/>
</dbReference>
<name>A0A7L7Z028_9MICO</name>
<evidence type="ECO:0000256" key="1">
    <source>
        <dbReference type="SAM" id="MobiDB-lite"/>
    </source>
</evidence>
<dbReference type="KEGG" id="czh:H9X71_10545"/>
<feature type="region of interest" description="Disordered" evidence="1">
    <location>
        <begin position="1"/>
        <end position="51"/>
    </location>
</feature>
<gene>
    <name evidence="2" type="ORF">H9X71_10545</name>
</gene>
<feature type="compositionally biased region" description="Basic and acidic residues" evidence="1">
    <location>
        <begin position="1"/>
        <end position="11"/>
    </location>
</feature>
<dbReference type="AlphaFoldDB" id="A0A7L7Z028"/>